<name>A0AC61S9Z6_9EURY</name>
<organism evidence="1 2">
    <name type="scientific">Candidatus Methanomarinus sp</name>
    <dbReference type="NCBI Taxonomy" id="3386244"/>
    <lineage>
        <taxon>Archaea</taxon>
        <taxon>Methanobacteriati</taxon>
        <taxon>Methanobacteriota</taxon>
        <taxon>Stenosarchaea group</taxon>
        <taxon>Methanomicrobia</taxon>
        <taxon>Methanosarcinales</taxon>
        <taxon>ANME-2 cluster</taxon>
        <taxon>Candidatus Methanocomedenaceae</taxon>
        <taxon>Candidatus Methanomarinus</taxon>
    </lineage>
</organism>
<proteinExistence type="predicted"/>
<reference evidence="1" key="1">
    <citation type="submission" date="2018-09" db="EMBL/GenBank/DDBJ databases">
        <title>A genomic encyclopedia of anaerobic methanotrophic archaea.</title>
        <authorList>
            <person name="Skennerton C.T."/>
            <person name="Chadwick G.L."/>
            <person name="Laso-Perez R."/>
            <person name="Leu A.O."/>
            <person name="Speth D.R."/>
            <person name="Yu H."/>
            <person name="Morgan-Lang C."/>
            <person name="Hatzenpichler R."/>
            <person name="Goudeau D."/>
            <person name="Malmstrom R."/>
            <person name="Woyke T."/>
            <person name="Hallam S."/>
            <person name="Tyson G.W."/>
            <person name="Wegener G."/>
            <person name="Boetius A."/>
            <person name="Orphan V.J."/>
        </authorList>
    </citation>
    <scope>NUCLEOTIDE SEQUENCE</scope>
    <source>
        <strain evidence="1">CONS3730D10UFb2</strain>
    </source>
</reference>
<dbReference type="EMBL" id="QYBA01000213">
    <property type="protein sequence ID" value="TKY91348.1"/>
    <property type="molecule type" value="Genomic_DNA"/>
</dbReference>
<evidence type="ECO:0000313" key="1">
    <source>
        <dbReference type="EMBL" id="TKY91348.1"/>
    </source>
</evidence>
<sequence length="310" mass="34440">MGSRIGLTSSSAQVNIDFLAGVSIFLVSFLLVVQLVPNLFIPFQGQPVTLHSVAYRTGVILCEDPGWYNDTVNNSGYNWENHSDNVSRLGLAKNKFTTNSSTPLMLSGSKLFCLAGMYNSSDPGSYSKIQKDLGLVTSYRKYDYNISLVRFDGITSSYMNGTPIFQIGYSPQTNIDIEKVERIVSFGMYDLPHTYSRTDFNNSRTVTDMVKLPISAYRICIESGYTPANSPTISINVTNGTSTIYQMNTTTYPTSDMPVIFDLSEEFNKYDDSLHNINITFNNTIGYCYSSHAGDLVGDKLAAKLIVQVW</sequence>
<protein>
    <submittedName>
        <fullName evidence="1">Uncharacterized protein</fullName>
    </submittedName>
</protein>
<gene>
    <name evidence="1" type="ORF">C5S46_06290</name>
</gene>
<evidence type="ECO:0000313" key="2">
    <source>
        <dbReference type="Proteomes" id="UP000315423"/>
    </source>
</evidence>
<dbReference type="Proteomes" id="UP000315423">
    <property type="component" value="Unassembled WGS sequence"/>
</dbReference>
<comment type="caution">
    <text evidence="1">The sequence shown here is derived from an EMBL/GenBank/DDBJ whole genome shotgun (WGS) entry which is preliminary data.</text>
</comment>
<accession>A0AC61S9Z6</accession>